<dbReference type="InterPro" id="IPR000866">
    <property type="entry name" value="AhpC/TSA"/>
</dbReference>
<evidence type="ECO:0000313" key="10">
    <source>
        <dbReference type="EMBL" id="MBC2693348.1"/>
    </source>
</evidence>
<accession>A0A7X1GK79</accession>
<dbReference type="SUPFAM" id="SSF52833">
    <property type="entry name" value="Thioredoxin-like"/>
    <property type="match status" value="1"/>
</dbReference>
<proteinExistence type="predicted"/>
<evidence type="ECO:0000256" key="1">
    <source>
        <dbReference type="ARBA" id="ARBA00003475"/>
    </source>
</evidence>
<dbReference type="Gene3D" id="3.40.30.10">
    <property type="entry name" value="Glutaredoxin"/>
    <property type="match status" value="1"/>
</dbReference>
<evidence type="ECO:0000256" key="8">
    <source>
        <dbReference type="SAM" id="Phobius"/>
    </source>
</evidence>
<sequence>MIEALVVAISLSWLAIIGLLVAVLALTRQIGLLHERIRPVGALSLGKVIKVGDEAPVFNLPSLTGGALSLAGVDAGGLSTLLFFLSPTCPVCKTLLPVLKSAQVKERAWLRVILASDGDEAEQLSFIRREGLNEFPYLLSPEVGMAYQIAKLPYGVLIDAQGKVTAHGLINTREHLDSLFEAKSLGYATVQQFHAAHG</sequence>
<comment type="function">
    <text evidence="1">May be specifically involved in the processing, transport, and/or maturation of the MADH beta-subunit.</text>
</comment>
<feature type="domain" description="Thioredoxin" evidence="9">
    <location>
        <begin position="49"/>
        <end position="185"/>
    </location>
</feature>
<dbReference type="PROSITE" id="PS51352">
    <property type="entry name" value="THIOREDOXIN_2"/>
    <property type="match status" value="1"/>
</dbReference>
<evidence type="ECO:0000313" key="11">
    <source>
        <dbReference type="Proteomes" id="UP000526003"/>
    </source>
</evidence>
<protein>
    <recommendedName>
        <fullName evidence="4">Methylamine utilization protein MauD</fullName>
    </recommendedName>
</protein>
<reference evidence="10 11" key="1">
    <citation type="submission" date="2020-08" db="EMBL/GenBank/DDBJ databases">
        <title>Pseudomonas sp. nov.</title>
        <authorList>
            <person name="Gieschler S."/>
            <person name="Fiedler G."/>
            <person name="Brinks E."/>
            <person name="Boehnlein C."/>
            <person name="Franz C.M.A.P."/>
            <person name="Kabisch J."/>
        </authorList>
    </citation>
    <scope>NUCLEOTIDE SEQUENCE [LARGE SCALE GENOMIC DNA]</scope>
    <source>
        <strain evidence="10 11">MBT-1</strain>
    </source>
</reference>
<feature type="transmembrane region" description="Helical" evidence="8">
    <location>
        <begin position="6"/>
        <end position="26"/>
    </location>
</feature>
<keyword evidence="11" id="KW-1185">Reference proteome</keyword>
<evidence type="ECO:0000256" key="2">
    <source>
        <dbReference type="ARBA" id="ARBA00004167"/>
    </source>
</evidence>
<organism evidence="10 11">
    <name type="scientific">Pseudomonas kielensis</name>
    <dbReference type="NCBI Taxonomy" id="2762577"/>
    <lineage>
        <taxon>Bacteria</taxon>
        <taxon>Pseudomonadati</taxon>
        <taxon>Pseudomonadota</taxon>
        <taxon>Gammaproteobacteria</taxon>
        <taxon>Pseudomonadales</taxon>
        <taxon>Pseudomonadaceae</taxon>
        <taxon>Pseudomonas</taxon>
    </lineage>
</organism>
<keyword evidence="6 8" id="KW-1133">Transmembrane helix</keyword>
<dbReference type="UniPathway" id="UPA00895"/>
<dbReference type="InterPro" id="IPR013766">
    <property type="entry name" value="Thioredoxin_domain"/>
</dbReference>
<evidence type="ECO:0000256" key="5">
    <source>
        <dbReference type="ARBA" id="ARBA00022692"/>
    </source>
</evidence>
<dbReference type="InterPro" id="IPR036249">
    <property type="entry name" value="Thioredoxin-like_sf"/>
</dbReference>
<evidence type="ECO:0000256" key="7">
    <source>
        <dbReference type="ARBA" id="ARBA00023136"/>
    </source>
</evidence>
<keyword evidence="5 8" id="KW-0812">Transmembrane</keyword>
<dbReference type="GO" id="GO:0030416">
    <property type="term" value="P:methylamine metabolic process"/>
    <property type="evidence" value="ECO:0007669"/>
    <property type="project" value="InterPro"/>
</dbReference>
<evidence type="ECO:0000256" key="6">
    <source>
        <dbReference type="ARBA" id="ARBA00022989"/>
    </source>
</evidence>
<dbReference type="GO" id="GO:0016491">
    <property type="term" value="F:oxidoreductase activity"/>
    <property type="evidence" value="ECO:0007669"/>
    <property type="project" value="InterPro"/>
</dbReference>
<keyword evidence="7 8" id="KW-0472">Membrane</keyword>
<dbReference type="RefSeq" id="WP_166589347.1">
    <property type="nucleotide sequence ID" value="NZ_CP090311.1"/>
</dbReference>
<comment type="subcellular location">
    <subcellularLocation>
        <location evidence="2">Membrane</location>
        <topology evidence="2">Single-pass membrane protein</topology>
    </subcellularLocation>
</comment>
<dbReference type="GO" id="GO:0016209">
    <property type="term" value="F:antioxidant activity"/>
    <property type="evidence" value="ECO:0007669"/>
    <property type="project" value="InterPro"/>
</dbReference>
<dbReference type="GO" id="GO:0016020">
    <property type="term" value="C:membrane"/>
    <property type="evidence" value="ECO:0007669"/>
    <property type="project" value="UniProtKB-SubCell"/>
</dbReference>
<dbReference type="Proteomes" id="UP000526003">
    <property type="component" value="Unassembled WGS sequence"/>
</dbReference>
<comment type="pathway">
    <text evidence="3">One-carbon metabolism; methylamine degradation.</text>
</comment>
<dbReference type="NCBIfam" id="TIGR02661">
    <property type="entry name" value="MauD"/>
    <property type="match status" value="1"/>
</dbReference>
<gene>
    <name evidence="10" type="primary">mauD</name>
    <name evidence="10" type="ORF">H7995_26550</name>
</gene>
<dbReference type="EMBL" id="JACMYG010000046">
    <property type="protein sequence ID" value="MBC2693348.1"/>
    <property type="molecule type" value="Genomic_DNA"/>
</dbReference>
<comment type="caution">
    <text evidence="10">The sequence shown here is derived from an EMBL/GenBank/DDBJ whole genome shotgun (WGS) entry which is preliminary data.</text>
</comment>
<dbReference type="Pfam" id="PF00578">
    <property type="entry name" value="AhpC-TSA"/>
    <property type="match status" value="1"/>
</dbReference>
<name>A0A7X1GK79_9PSED</name>
<dbReference type="AlphaFoldDB" id="A0A7X1GK79"/>
<evidence type="ECO:0000259" key="9">
    <source>
        <dbReference type="PROSITE" id="PS51352"/>
    </source>
</evidence>
<evidence type="ECO:0000256" key="4">
    <source>
        <dbReference type="ARBA" id="ARBA00019076"/>
    </source>
</evidence>
<dbReference type="InterPro" id="IPR013478">
    <property type="entry name" value="MeN_DH_accessory"/>
</dbReference>
<evidence type="ECO:0000256" key="3">
    <source>
        <dbReference type="ARBA" id="ARBA00004856"/>
    </source>
</evidence>